<comment type="pathway">
    <text evidence="2 12">Protein modification; protein glycosylation.</text>
</comment>
<feature type="transmembrane region" description="Helical" evidence="12">
    <location>
        <begin position="80"/>
        <end position="98"/>
    </location>
</feature>
<dbReference type="Pfam" id="PF03155">
    <property type="entry name" value="Alg6_Alg8"/>
    <property type="match status" value="1"/>
</dbReference>
<feature type="transmembrane region" description="Helical" evidence="12">
    <location>
        <begin position="12"/>
        <end position="34"/>
    </location>
</feature>
<name>A0A6F9D6W6_9ASCI</name>
<evidence type="ECO:0000256" key="11">
    <source>
        <dbReference type="ARBA" id="ARBA00048950"/>
    </source>
</evidence>
<evidence type="ECO:0000256" key="3">
    <source>
        <dbReference type="ARBA" id="ARBA00008715"/>
    </source>
</evidence>
<comment type="catalytic activity">
    <reaction evidence="11">
        <text>an alpha-D-Man-(1-&gt;2)-alpha-D-Man-(1-&gt;2)-alpha-D-Man-(1-&gt;3)-[alpha-D-Man-(1-&gt;2)-alpha-D-Man-(1-&gt;3)-[alpha-D-Man-(1-&gt;2)-alpha-D-Man-(1-&gt;6)]-alpha-D-Man-(1-&gt;6)]-beta-D-Man-(1-&gt;4)-beta-D-GlcNAc-(1-&gt;4)-alpha-D-GlcNAc-diphospho-di-trans,poly-cis-dolichol + a di-trans,poly-cis-dolichyl beta-D-glucosyl phosphate = an alpha-D-Glc-(1-&gt;3)-alpha-D-Man-(1-&gt;2)-alpha-D-Man-(1-&gt;2)-alpha-D-Man-(1-&gt;3)-[alpha-D-Man-(1-&gt;2)-alpha-D-Man-(1-&gt;3)-[alpha-D-Man-(1-&gt;2)-alpha-D-Man-(1-&gt;6)]-alpha-D-Man-(1-&gt;6)]-beta-D-Man-(1-&gt;4)-beta-D-GlcNAc-(1-&gt;4)-alpha-D-GlcNAc-diphospho-di-trans,poly-cis-dolichol + a di-trans,poly-cis-dolichyl phosphate + H(+)</text>
        <dbReference type="Rhea" id="RHEA:30635"/>
        <dbReference type="Rhea" id="RHEA-COMP:19498"/>
        <dbReference type="Rhea" id="RHEA-COMP:19502"/>
        <dbReference type="Rhea" id="RHEA-COMP:19520"/>
        <dbReference type="Rhea" id="RHEA-COMP:19521"/>
        <dbReference type="ChEBI" id="CHEBI:15378"/>
        <dbReference type="ChEBI" id="CHEBI:57525"/>
        <dbReference type="ChEBI" id="CHEBI:57683"/>
        <dbReference type="ChEBI" id="CHEBI:132520"/>
        <dbReference type="ChEBI" id="CHEBI:132521"/>
        <dbReference type="EC" id="2.4.1.267"/>
    </reaction>
    <physiologicalReaction direction="left-to-right" evidence="11">
        <dbReference type="Rhea" id="RHEA:30636"/>
    </physiologicalReaction>
</comment>
<organism evidence="13">
    <name type="scientific">Phallusia mammillata</name>
    <dbReference type="NCBI Taxonomy" id="59560"/>
    <lineage>
        <taxon>Eukaryota</taxon>
        <taxon>Metazoa</taxon>
        <taxon>Chordata</taxon>
        <taxon>Tunicata</taxon>
        <taxon>Ascidiacea</taxon>
        <taxon>Phlebobranchia</taxon>
        <taxon>Ascidiidae</taxon>
        <taxon>Phallusia</taxon>
    </lineage>
</organism>
<dbReference type="PANTHER" id="PTHR12413:SF1">
    <property type="entry name" value="DOLICHYL PYROPHOSPHATE MAN9GLCNAC2 ALPHA-1,3-GLUCOSYLTRANSFERASE"/>
    <property type="match status" value="1"/>
</dbReference>
<keyword evidence="8 12" id="KW-1133">Transmembrane helix</keyword>
<dbReference type="PANTHER" id="PTHR12413">
    <property type="entry name" value="DOLICHYL GLYCOSYLTRANSFERASE"/>
    <property type="match status" value="1"/>
</dbReference>
<dbReference type="AlphaFoldDB" id="A0A6F9D6W6"/>
<dbReference type="GO" id="GO:0005789">
    <property type="term" value="C:endoplasmic reticulum membrane"/>
    <property type="evidence" value="ECO:0007669"/>
    <property type="project" value="UniProtKB-SubCell"/>
</dbReference>
<comment type="similarity">
    <text evidence="3 12">Belongs to the ALG6/ALG8 glucosyltransferase family.</text>
</comment>
<dbReference type="InterPro" id="IPR004856">
    <property type="entry name" value="Glyco_trans_ALG6/ALG8"/>
</dbReference>
<keyword evidence="5 12" id="KW-0808">Transferase</keyword>
<feature type="transmembrane region" description="Helical" evidence="12">
    <location>
        <begin position="118"/>
        <end position="139"/>
    </location>
</feature>
<evidence type="ECO:0000256" key="8">
    <source>
        <dbReference type="ARBA" id="ARBA00022989"/>
    </source>
</evidence>
<dbReference type="EC" id="2.4.1.-" evidence="12"/>
<evidence type="ECO:0000256" key="12">
    <source>
        <dbReference type="RuleBase" id="RU363110"/>
    </source>
</evidence>
<keyword evidence="6 12" id="KW-0812">Transmembrane</keyword>
<feature type="transmembrane region" description="Helical" evidence="12">
    <location>
        <begin position="402"/>
        <end position="423"/>
    </location>
</feature>
<keyword evidence="4 12" id="KW-0328">Glycosyltransferase</keyword>
<keyword evidence="9 12" id="KW-0472">Membrane</keyword>
<feature type="transmembrane region" description="Helical" evidence="12">
    <location>
        <begin position="475"/>
        <end position="498"/>
    </location>
</feature>
<sequence length="510" mass="58352">MKRLQVLLMQGTGAVFIHLIGSILVRWCVGLGPYSGKGTPPMFGDYEAQRHWQEITLNLPVQEWYTNSSMNDMLYWGLDYPPLTAYHSWLCGFIAFYIEPDWVKLPTSRGTESSQHKLFMRSTVLLVDILMFFPAVFVLRLAQMRNNGKGNFLYTTSTLLTLFYPGLILIDHGHFQYNNFSLGLMIWSITAFRCERNLLGSVAFSLALNYKQMELYHALPVFFYLLGKSMKNSWSTCLKKIVELGLTVLISFAILWAPFLSDVESASTVFQRLFPLNRGLYEDKVASFWCSVAPILKIKEMFEQQAIVRLCALTTLFFSLPSSLHLLCNPSFRNFKLSLVNVSLIFFLFSYQVHEKSILIPAVSACLLYDEIPGFFISWFLYLTSFSMSPLLMKDGLTLQLFATSMIFLVLSYMCHGFSIKSIMMVSRNIGLTNKFMKRVFDNLVIKVFWLSVICSAALVVLMNVLKPPGRYPDIFPVMISTLSCTSFLLFLGVFHCFQFGNVDEDKKTN</sequence>
<evidence type="ECO:0000256" key="1">
    <source>
        <dbReference type="ARBA" id="ARBA00004477"/>
    </source>
</evidence>
<evidence type="ECO:0000256" key="6">
    <source>
        <dbReference type="ARBA" id="ARBA00022692"/>
    </source>
</evidence>
<dbReference type="UniPathway" id="UPA00378"/>
<dbReference type="GO" id="GO:0042281">
    <property type="term" value="F:dolichyl pyrophosphate Man9GlcNAc2 alpha-1,3-glucosyltransferase activity"/>
    <property type="evidence" value="ECO:0007669"/>
    <property type="project" value="UniProtKB-EC"/>
</dbReference>
<feature type="transmembrane region" description="Helical" evidence="12">
    <location>
        <begin position="151"/>
        <end position="170"/>
    </location>
</feature>
<protein>
    <recommendedName>
        <fullName evidence="12">Alpha-1,3-glucosyltransferase</fullName>
        <ecNumber evidence="12">2.4.1.-</ecNumber>
    </recommendedName>
</protein>
<evidence type="ECO:0000256" key="2">
    <source>
        <dbReference type="ARBA" id="ARBA00004922"/>
    </source>
</evidence>
<feature type="transmembrane region" description="Helical" evidence="12">
    <location>
        <begin position="308"/>
        <end position="327"/>
    </location>
</feature>
<gene>
    <name evidence="13" type="primary">Alg6</name>
</gene>
<feature type="transmembrane region" description="Helical" evidence="12">
    <location>
        <begin position="358"/>
        <end position="382"/>
    </location>
</feature>
<dbReference type="EMBL" id="LR782866">
    <property type="protein sequence ID" value="CAB3221230.1"/>
    <property type="molecule type" value="mRNA"/>
</dbReference>
<feature type="transmembrane region" description="Helical" evidence="12">
    <location>
        <begin position="241"/>
        <end position="259"/>
    </location>
</feature>
<evidence type="ECO:0000256" key="9">
    <source>
        <dbReference type="ARBA" id="ARBA00023136"/>
    </source>
</evidence>
<evidence type="ECO:0000256" key="5">
    <source>
        <dbReference type="ARBA" id="ARBA00022679"/>
    </source>
</evidence>
<keyword evidence="7 12" id="KW-0256">Endoplasmic reticulum</keyword>
<feature type="transmembrane region" description="Helical" evidence="12">
    <location>
        <begin position="444"/>
        <end position="463"/>
    </location>
</feature>
<proteinExistence type="evidence at transcript level"/>
<comment type="function">
    <text evidence="10">Dolichyl pyrophosphate Man9GlcNAc2 alpha-1,3-glucosyltransferase that operates in the biosynthetic pathway of dolichol-linked oligosaccharides, the glycan precursors employed in protein asparagine (N)-glycosylation. The assembly of dolichol-linked oligosaccharides begins on the cytosolic side of the endoplasmic reticulum membrane and finishes in its lumen. The sequential addition of sugars to dolichol pyrophosphate produces dolichol-linked oligosaccharides containing fourteen sugars, including two GlcNAcs, nine mannoses and three glucoses. Once assembled, the oligosaccharide is transferred from the lipid to nascent proteins by oligosaccharyltransferases. In the lumen of the endoplasmic reticulum, adds the first glucose residue from dolichyl phosphate glucose (Dol-P-Glc) onto the lipid-linked oligosaccharide intermediate Man(9)GlcNAc(2)-PP-Dol to produce Glc(1)Man(9)GlcNAc(2)-PP-Dol. Glc(1)Man(9)GlcNAc(2)-PP-Dol is a substrate for ALG8, the following enzyme in the biosynthetic pathway.</text>
</comment>
<evidence type="ECO:0000313" key="13">
    <source>
        <dbReference type="EMBL" id="CAB3221230.1"/>
    </source>
</evidence>
<comment type="subcellular location">
    <subcellularLocation>
        <location evidence="1 12">Endoplasmic reticulum membrane</location>
        <topology evidence="1 12">Multi-pass membrane protein</topology>
    </subcellularLocation>
</comment>
<evidence type="ECO:0000256" key="10">
    <source>
        <dbReference type="ARBA" id="ARBA00044720"/>
    </source>
</evidence>
<accession>A0A6F9D6W6</accession>
<reference evidence="13" key="1">
    <citation type="submission" date="2020-04" db="EMBL/GenBank/DDBJ databases">
        <authorList>
            <person name="Neveu A P."/>
        </authorList>
    </citation>
    <scope>NUCLEOTIDE SEQUENCE</scope>
    <source>
        <tissue evidence="13">Whole embryo</tissue>
    </source>
</reference>
<evidence type="ECO:0000256" key="7">
    <source>
        <dbReference type="ARBA" id="ARBA00022824"/>
    </source>
</evidence>
<evidence type="ECO:0000256" key="4">
    <source>
        <dbReference type="ARBA" id="ARBA00022676"/>
    </source>
</evidence>